<dbReference type="SUPFAM" id="SSF55729">
    <property type="entry name" value="Acyl-CoA N-acyltransferases (Nat)"/>
    <property type="match status" value="1"/>
</dbReference>
<evidence type="ECO:0000313" key="3">
    <source>
        <dbReference type="Proteomes" id="UP000256718"/>
    </source>
</evidence>
<accession>A0A0G2YZM1</accession>
<reference evidence="2 3" key="1">
    <citation type="journal article" date="2018" name="Emerg. Microbes Infect.">
        <title>Phenotypic and molecular analysis of nontypeable Group B streptococci: identification of cps2a and hybrid cps2a/cps5 Group B streptococcal capsule gene clusters.</title>
        <authorList>
            <person name="Alhhazmi A."/>
            <person name="Tyrrell G.J."/>
        </authorList>
    </citation>
    <scope>NUCLEOTIDE SEQUENCE [LARGE SCALE GENOMIC DNA]</scope>
    <source>
        <strain evidence="2 3">PLGBS17</strain>
    </source>
</reference>
<dbReference type="Gene3D" id="3.40.630.30">
    <property type="match status" value="1"/>
</dbReference>
<dbReference type="InterPro" id="IPR000182">
    <property type="entry name" value="GNAT_dom"/>
</dbReference>
<dbReference type="InterPro" id="IPR050276">
    <property type="entry name" value="MshD_Acetyltransferase"/>
</dbReference>
<dbReference type="PANTHER" id="PTHR43617">
    <property type="entry name" value="L-AMINO ACID N-ACETYLTRANSFERASE"/>
    <property type="match status" value="1"/>
</dbReference>
<evidence type="ECO:0000259" key="1">
    <source>
        <dbReference type="PROSITE" id="PS51186"/>
    </source>
</evidence>
<dbReference type="EMBL" id="QHGZ01000047">
    <property type="protein sequence ID" value="RDY91207.1"/>
    <property type="molecule type" value="Genomic_DNA"/>
</dbReference>
<name>A0A0G2YZM1_STRAG</name>
<organism evidence="2 3">
    <name type="scientific">Streptococcus agalactiae</name>
    <dbReference type="NCBI Taxonomy" id="1311"/>
    <lineage>
        <taxon>Bacteria</taxon>
        <taxon>Bacillati</taxon>
        <taxon>Bacillota</taxon>
        <taxon>Bacilli</taxon>
        <taxon>Lactobacillales</taxon>
        <taxon>Streptococcaceae</taxon>
        <taxon>Streptococcus</taxon>
    </lineage>
</organism>
<proteinExistence type="predicted"/>
<evidence type="ECO:0000313" key="2">
    <source>
        <dbReference type="EMBL" id="RDY91207.1"/>
    </source>
</evidence>
<dbReference type="PANTHER" id="PTHR43617:SF22">
    <property type="entry name" value="L-AMINO ACID N-ACETYLTRANSFERASE AAAT"/>
    <property type="match status" value="1"/>
</dbReference>
<dbReference type="Proteomes" id="UP000256718">
    <property type="component" value="Unassembled WGS sequence"/>
</dbReference>
<dbReference type="InterPro" id="IPR016181">
    <property type="entry name" value="Acyl_CoA_acyltransferase"/>
</dbReference>
<dbReference type="CDD" id="cd04301">
    <property type="entry name" value="NAT_SF"/>
    <property type="match status" value="1"/>
</dbReference>
<dbReference type="Pfam" id="PF00583">
    <property type="entry name" value="Acetyltransf_1"/>
    <property type="match status" value="1"/>
</dbReference>
<protein>
    <submittedName>
        <fullName evidence="2">GNAT family N-acetyltransferase</fullName>
    </submittedName>
</protein>
<sequence>MGIAQEKLLRRFKMSKQFAVDFIEASREEASAILEFLNTVTEETDFILHTVSNQLSLSEMETFIENTLMTKNCICLIAKLKNKVIGLITIISQSDIEIEHVGDLFIAVQKDYWGYGIGHILMEEAIEWASDNDITRRLELSVQGRNERAIHLYQKFGFEIDGLQTRGIKRENGEFLDIYRMSKLID</sequence>
<comment type="caution">
    <text evidence="2">The sequence shown here is derived from an EMBL/GenBank/DDBJ whole genome shotgun (WGS) entry which is preliminary data.</text>
</comment>
<gene>
    <name evidence="2" type="ORF">C4618_01645</name>
</gene>
<keyword evidence="2" id="KW-0808">Transferase</keyword>
<dbReference type="AlphaFoldDB" id="A0A0G2YZM1"/>
<dbReference type="PROSITE" id="PS51186">
    <property type="entry name" value="GNAT"/>
    <property type="match status" value="1"/>
</dbReference>
<dbReference type="GO" id="GO:0016747">
    <property type="term" value="F:acyltransferase activity, transferring groups other than amino-acyl groups"/>
    <property type="evidence" value="ECO:0007669"/>
    <property type="project" value="InterPro"/>
</dbReference>
<feature type="domain" description="N-acetyltransferase" evidence="1">
    <location>
        <begin position="20"/>
        <end position="186"/>
    </location>
</feature>